<organism evidence="2 3">
    <name type="scientific">Caenorhabditis nigoni</name>
    <dbReference type="NCBI Taxonomy" id="1611254"/>
    <lineage>
        <taxon>Eukaryota</taxon>
        <taxon>Metazoa</taxon>
        <taxon>Ecdysozoa</taxon>
        <taxon>Nematoda</taxon>
        <taxon>Chromadorea</taxon>
        <taxon>Rhabditida</taxon>
        <taxon>Rhabditina</taxon>
        <taxon>Rhabditomorpha</taxon>
        <taxon>Rhabditoidea</taxon>
        <taxon>Rhabditidae</taxon>
        <taxon>Peloderinae</taxon>
        <taxon>Caenorhabditis</taxon>
    </lineage>
</organism>
<dbReference type="PANTHER" id="PTHR34151">
    <property type="entry name" value="PROTEIN CBG24195"/>
    <property type="match status" value="1"/>
</dbReference>
<evidence type="ECO:0000313" key="3">
    <source>
        <dbReference type="Proteomes" id="UP000230233"/>
    </source>
</evidence>
<feature type="transmembrane region" description="Helical" evidence="1">
    <location>
        <begin position="7"/>
        <end position="30"/>
    </location>
</feature>
<gene>
    <name evidence="2" type="primary">Cnig_chr_III.g9947</name>
    <name evidence="2" type="ORF">B9Z55_009947</name>
</gene>
<keyword evidence="3" id="KW-1185">Reference proteome</keyword>
<evidence type="ECO:0000313" key="2">
    <source>
        <dbReference type="EMBL" id="PIC43067.1"/>
    </source>
</evidence>
<dbReference type="InterPro" id="IPR009545">
    <property type="entry name" value="Claudin-like"/>
</dbReference>
<reference evidence="3" key="1">
    <citation type="submission" date="2017-10" db="EMBL/GenBank/DDBJ databases">
        <title>Rapid genome shrinkage in a self-fertile nematode reveals novel sperm competition proteins.</title>
        <authorList>
            <person name="Yin D."/>
            <person name="Schwarz E.M."/>
            <person name="Thomas C.G."/>
            <person name="Felde R.L."/>
            <person name="Korf I.F."/>
            <person name="Cutter A.D."/>
            <person name="Schartner C.M."/>
            <person name="Ralston E.J."/>
            <person name="Meyer B.J."/>
            <person name="Haag E.S."/>
        </authorList>
    </citation>
    <scope>NUCLEOTIDE SEQUENCE [LARGE SCALE GENOMIC DNA]</scope>
    <source>
        <strain evidence="3">JU1422</strain>
    </source>
</reference>
<dbReference type="AlphaFoldDB" id="A0A2G5UU44"/>
<feature type="transmembrane region" description="Helical" evidence="1">
    <location>
        <begin position="91"/>
        <end position="113"/>
    </location>
</feature>
<sequence>MVDRNLLILGVLIFIGFVLNTVGVFTPYWVVDSFGFHGGITHIDQYTETWFLFATVFMYFSFLQFAFTFLIYLYTLIIVYRNGYSQRVRKWFKLMANNSGTIVMFTVIALILMGVNFSKASGPADTYRLGYSAWLSCAAAVLSLGNVILAMVIAENECK</sequence>
<dbReference type="EMBL" id="PDUG01000003">
    <property type="protein sequence ID" value="PIC43067.1"/>
    <property type="molecule type" value="Genomic_DNA"/>
</dbReference>
<keyword evidence="1" id="KW-0472">Membrane</keyword>
<proteinExistence type="predicted"/>
<evidence type="ECO:0000256" key="1">
    <source>
        <dbReference type="SAM" id="Phobius"/>
    </source>
</evidence>
<evidence type="ECO:0008006" key="4">
    <source>
        <dbReference type="Google" id="ProtNLM"/>
    </source>
</evidence>
<feature type="transmembrane region" description="Helical" evidence="1">
    <location>
        <begin position="50"/>
        <end position="79"/>
    </location>
</feature>
<dbReference type="OrthoDB" id="5793287at2759"/>
<keyword evidence="1" id="KW-0812">Transmembrane</keyword>
<comment type="caution">
    <text evidence="2">The sequence shown here is derived from an EMBL/GenBank/DDBJ whole genome shotgun (WGS) entry which is preliminary data.</text>
</comment>
<dbReference type="Pfam" id="PF06653">
    <property type="entry name" value="Claudin_3"/>
    <property type="match status" value="1"/>
</dbReference>
<feature type="transmembrane region" description="Helical" evidence="1">
    <location>
        <begin position="133"/>
        <end position="154"/>
    </location>
</feature>
<accession>A0A2G5UU44</accession>
<keyword evidence="1" id="KW-1133">Transmembrane helix</keyword>
<name>A0A2G5UU44_9PELO</name>
<dbReference type="Proteomes" id="UP000230233">
    <property type="component" value="Chromosome III"/>
</dbReference>
<protein>
    <recommendedName>
        <fullName evidence="4">Serpentine receptor class gamma</fullName>
    </recommendedName>
</protein>